<name>A0ACC0KEH1_CHOFU</name>
<dbReference type="Proteomes" id="UP001064048">
    <property type="component" value="Chromosome 5"/>
</dbReference>
<organism evidence="1 2">
    <name type="scientific">Choristoneura fumiferana</name>
    <name type="common">Spruce budworm moth</name>
    <name type="synonym">Archips fumiferana</name>
    <dbReference type="NCBI Taxonomy" id="7141"/>
    <lineage>
        <taxon>Eukaryota</taxon>
        <taxon>Metazoa</taxon>
        <taxon>Ecdysozoa</taxon>
        <taxon>Arthropoda</taxon>
        <taxon>Hexapoda</taxon>
        <taxon>Insecta</taxon>
        <taxon>Pterygota</taxon>
        <taxon>Neoptera</taxon>
        <taxon>Endopterygota</taxon>
        <taxon>Lepidoptera</taxon>
        <taxon>Glossata</taxon>
        <taxon>Ditrysia</taxon>
        <taxon>Tortricoidea</taxon>
        <taxon>Tortricidae</taxon>
        <taxon>Tortricinae</taxon>
        <taxon>Choristoneura</taxon>
    </lineage>
</organism>
<keyword evidence="2" id="KW-1185">Reference proteome</keyword>
<protein>
    <submittedName>
        <fullName evidence="1">Uncharacterized protein</fullName>
    </submittedName>
</protein>
<evidence type="ECO:0000313" key="1">
    <source>
        <dbReference type="EMBL" id="KAI8434862.1"/>
    </source>
</evidence>
<proteinExistence type="predicted"/>
<accession>A0ACC0KEH1</accession>
<evidence type="ECO:0000313" key="2">
    <source>
        <dbReference type="Proteomes" id="UP001064048"/>
    </source>
</evidence>
<gene>
    <name evidence="1" type="ORF">MSG28_003352</name>
</gene>
<reference evidence="1 2" key="1">
    <citation type="journal article" date="2022" name="Genome Biol. Evol.">
        <title>The Spruce Budworm Genome: Reconstructing the Evolutionary History of Antifreeze Proteins.</title>
        <authorList>
            <person name="Beliveau C."/>
            <person name="Gagne P."/>
            <person name="Picq S."/>
            <person name="Vernygora O."/>
            <person name="Keeling C.I."/>
            <person name="Pinkney K."/>
            <person name="Doucet D."/>
            <person name="Wen F."/>
            <person name="Johnston J.S."/>
            <person name="Maaroufi H."/>
            <person name="Boyle B."/>
            <person name="Laroche J."/>
            <person name="Dewar K."/>
            <person name="Juretic N."/>
            <person name="Blackburn G."/>
            <person name="Nisole A."/>
            <person name="Brunet B."/>
            <person name="Brandao M."/>
            <person name="Lumley L."/>
            <person name="Duan J."/>
            <person name="Quan G."/>
            <person name="Lucarotti C.J."/>
            <person name="Roe A.D."/>
            <person name="Sperling F.A.H."/>
            <person name="Levesque R.C."/>
            <person name="Cusson M."/>
        </authorList>
    </citation>
    <scope>NUCLEOTIDE SEQUENCE [LARGE SCALE GENOMIC DNA]</scope>
    <source>
        <strain evidence="1">Glfc:IPQL:Cfum</strain>
    </source>
</reference>
<comment type="caution">
    <text evidence="1">The sequence shown here is derived from an EMBL/GenBank/DDBJ whole genome shotgun (WGS) entry which is preliminary data.</text>
</comment>
<dbReference type="EMBL" id="CM046105">
    <property type="protein sequence ID" value="KAI8434862.1"/>
    <property type="molecule type" value="Genomic_DNA"/>
</dbReference>
<sequence length="792" mass="89876">MLNAFRSRNTGSGFSGRGNGPARRNCDDNRSAAAHAQINTECRRSGCWGENGWLPRTILFFRAYLSYCFVLYGIPDAFNRSETTTHSSGKFKQFPFKRFALPSCKTNLASPVDTFRLVLIALVVEVIFPVTWQCQSEGWHGGAFVRLYLCGTLSLQAALMLLLAALAQQSARGTITEVDVRKLVSPLLLMKVLLVLPEIALNVMGTMWMFCDVIECSVSDTFSSIVIQSIVLFNWVQLGLTVFGLFMVFDPLGSVNYGDMQDTPNQVRHHRKVTGLWSRRFRWAFCWLKRDEHGKEAFQQVAALLSALFRSTDLVPSDVVAGCVLLRVRQKRETREMRRIQMLNDEEPIYTTDVNKIFSETPPWMNLKDALHYLRLSIAAYGWPYVLYRHCFTGFCKLARHLTCCCCRPKNSIVTDDNCCMCHFAGVKYMSKLEADDIIFASFNNHVFELPFCVIADHERESVVVAVRGSISLRDIFTDFTAGSERFEADGLPEGTAAHKGMSMGAAKMLKRLMPVLERAFQQYPHYDLVLTGHSLGAGVAVLVALKLRPRYPHLKVFAFSTPAGLISREAARFTESFVMTVGVGDDLVMRLSVHSIENLRTKVIQTIHATKLPKYRIMLNGFGYALFGVPARDLESTWRRPEDLEANQSDDSADALLVPGVSTEAALVSRNVFVRRFSTARLFTAGRILHIVRRKRMGIEKSEEPENVSNQANKTNFLMRMSCQSNVDEDDNDRKVRTQEPTYELRWACPEDFMELQVMPRMLLDHLPENVHRTIQTVLEERHTYRVTQHL</sequence>